<dbReference type="EMBL" id="CAJVPI010003111">
    <property type="protein sequence ID" value="CAG8654472.1"/>
    <property type="molecule type" value="Genomic_DNA"/>
</dbReference>
<dbReference type="GO" id="GO:0016020">
    <property type="term" value="C:membrane"/>
    <property type="evidence" value="ECO:0007669"/>
    <property type="project" value="UniProtKB-SubCell"/>
</dbReference>
<sequence length="364" mass="39738">MAQHQRKRFIGVFSGLGNNVNNMIGAGIFSSPGNFGYFGTVWRNVGSPWIALLLWLVGGIASFCGTLTYTELGAQFPTGAGETTYLEHSFPRPSLLLSYSFTMVYIILIRPATISAVANVCAQYLLFMLGLNSKGCELYEAFHPLYFNGHNFWRLKLTTVAILAVIALYHSLSNKWSNKINQVLVTIKVLTVLTVVVLGLSFAKASAERVNNKNVNWDMFSPAGPAFYQNVSTTEWIQRYITAMLTILFAYSGWNNLNYLTEEFDTGESSRNLLISNTGAIGIVTILYLLVNLAYTAVLNVATVIGATGSDPNEIIGIYFAAQIDQGDVDIAASDFSLTKIKGARALSFFIALSAFGAAAVLMQ</sequence>
<name>A0A9N9H3Q6_9GLOM</name>
<evidence type="ECO:0000256" key="1">
    <source>
        <dbReference type="ARBA" id="ARBA00004141"/>
    </source>
</evidence>
<feature type="non-terminal residue" evidence="6">
    <location>
        <position position="364"/>
    </location>
</feature>
<feature type="transmembrane region" description="Helical" evidence="5">
    <location>
        <begin position="183"/>
        <end position="203"/>
    </location>
</feature>
<dbReference type="Proteomes" id="UP000789739">
    <property type="component" value="Unassembled WGS sequence"/>
</dbReference>
<dbReference type="Pfam" id="PF13520">
    <property type="entry name" value="AA_permease_2"/>
    <property type="match status" value="1"/>
</dbReference>
<dbReference type="InterPro" id="IPR002293">
    <property type="entry name" value="AA/rel_permease1"/>
</dbReference>
<evidence type="ECO:0000256" key="5">
    <source>
        <dbReference type="SAM" id="Phobius"/>
    </source>
</evidence>
<evidence type="ECO:0000313" key="7">
    <source>
        <dbReference type="Proteomes" id="UP000789739"/>
    </source>
</evidence>
<protein>
    <submittedName>
        <fullName evidence="6">9170_t:CDS:1</fullName>
    </submittedName>
</protein>
<feature type="transmembrane region" description="Helical" evidence="5">
    <location>
        <begin position="152"/>
        <end position="171"/>
    </location>
</feature>
<feature type="transmembrane region" description="Helical" evidence="5">
    <location>
        <begin position="49"/>
        <end position="69"/>
    </location>
</feature>
<feature type="transmembrane region" description="Helical" evidence="5">
    <location>
        <begin position="114"/>
        <end position="131"/>
    </location>
</feature>
<comment type="caution">
    <text evidence="6">The sequence shown here is derived from an EMBL/GenBank/DDBJ whole genome shotgun (WGS) entry which is preliminary data.</text>
</comment>
<feature type="transmembrane region" description="Helical" evidence="5">
    <location>
        <begin position="236"/>
        <end position="254"/>
    </location>
</feature>
<reference evidence="6" key="1">
    <citation type="submission" date="2021-06" db="EMBL/GenBank/DDBJ databases">
        <authorList>
            <person name="Kallberg Y."/>
            <person name="Tangrot J."/>
            <person name="Rosling A."/>
        </authorList>
    </citation>
    <scope>NUCLEOTIDE SEQUENCE</scope>
    <source>
        <strain evidence="6">BR232B</strain>
    </source>
</reference>
<feature type="transmembrane region" description="Helical" evidence="5">
    <location>
        <begin position="274"/>
        <end position="295"/>
    </location>
</feature>
<accession>A0A9N9H3Q6</accession>
<dbReference type="AlphaFoldDB" id="A0A9N9H3Q6"/>
<dbReference type="GO" id="GO:0015179">
    <property type="term" value="F:L-amino acid transmembrane transporter activity"/>
    <property type="evidence" value="ECO:0007669"/>
    <property type="project" value="TreeGrafter"/>
</dbReference>
<keyword evidence="3 5" id="KW-1133">Transmembrane helix</keyword>
<feature type="transmembrane region" description="Helical" evidence="5">
    <location>
        <begin position="346"/>
        <end position="363"/>
    </location>
</feature>
<evidence type="ECO:0000256" key="3">
    <source>
        <dbReference type="ARBA" id="ARBA00022989"/>
    </source>
</evidence>
<keyword evidence="2 5" id="KW-0812">Transmembrane</keyword>
<evidence type="ECO:0000256" key="4">
    <source>
        <dbReference type="ARBA" id="ARBA00023136"/>
    </source>
</evidence>
<gene>
    <name evidence="6" type="ORF">PBRASI_LOCUS10437</name>
</gene>
<comment type="subcellular location">
    <subcellularLocation>
        <location evidence="1">Membrane</location>
        <topology evidence="1">Multi-pass membrane protein</topology>
    </subcellularLocation>
</comment>
<proteinExistence type="predicted"/>
<dbReference type="OrthoDB" id="10062876at2759"/>
<evidence type="ECO:0000313" key="6">
    <source>
        <dbReference type="EMBL" id="CAG8654472.1"/>
    </source>
</evidence>
<keyword evidence="4 5" id="KW-0472">Membrane</keyword>
<evidence type="ECO:0000256" key="2">
    <source>
        <dbReference type="ARBA" id="ARBA00022692"/>
    </source>
</evidence>
<dbReference type="PANTHER" id="PTHR11785">
    <property type="entry name" value="AMINO ACID TRANSPORTER"/>
    <property type="match status" value="1"/>
</dbReference>
<organism evidence="6 7">
    <name type="scientific">Paraglomus brasilianum</name>
    <dbReference type="NCBI Taxonomy" id="144538"/>
    <lineage>
        <taxon>Eukaryota</taxon>
        <taxon>Fungi</taxon>
        <taxon>Fungi incertae sedis</taxon>
        <taxon>Mucoromycota</taxon>
        <taxon>Glomeromycotina</taxon>
        <taxon>Glomeromycetes</taxon>
        <taxon>Paraglomerales</taxon>
        <taxon>Paraglomeraceae</taxon>
        <taxon>Paraglomus</taxon>
    </lineage>
</organism>
<dbReference type="Gene3D" id="1.20.1740.10">
    <property type="entry name" value="Amino acid/polyamine transporter I"/>
    <property type="match status" value="1"/>
</dbReference>
<dbReference type="PANTHER" id="PTHR11785:SF353">
    <property type="entry name" value="METHIONINE TRANSPORTER (EUROFUNG)"/>
    <property type="match status" value="1"/>
</dbReference>
<dbReference type="InterPro" id="IPR050598">
    <property type="entry name" value="AminoAcid_Transporter"/>
</dbReference>
<keyword evidence="7" id="KW-1185">Reference proteome</keyword>
<dbReference type="PIRSF" id="PIRSF006060">
    <property type="entry name" value="AA_transporter"/>
    <property type="match status" value="1"/>
</dbReference>